<feature type="compositionally biased region" description="Basic and acidic residues" evidence="1">
    <location>
        <begin position="268"/>
        <end position="280"/>
    </location>
</feature>
<dbReference type="Proteomes" id="UP000032305">
    <property type="component" value="Unassembled WGS sequence"/>
</dbReference>
<dbReference type="PANTHER" id="PTHR11102:SF160">
    <property type="entry name" value="ERAD-ASSOCIATED E3 UBIQUITIN-PROTEIN LIGASE COMPONENT HRD3"/>
    <property type="match status" value="1"/>
</dbReference>
<dbReference type="Gene3D" id="1.25.40.10">
    <property type="entry name" value="Tetratricopeptide repeat domain"/>
    <property type="match status" value="1"/>
</dbReference>
<dbReference type="PANTHER" id="PTHR11102">
    <property type="entry name" value="SEL-1-LIKE PROTEIN"/>
    <property type="match status" value="1"/>
</dbReference>
<evidence type="ECO:0000259" key="3">
    <source>
        <dbReference type="PROSITE" id="PS51724"/>
    </source>
</evidence>
<dbReference type="Gene3D" id="3.30.70.1070">
    <property type="entry name" value="Sporulation related repeat"/>
    <property type="match status" value="1"/>
</dbReference>
<dbReference type="SMART" id="SM00671">
    <property type="entry name" value="SEL1"/>
    <property type="match status" value="2"/>
</dbReference>
<keyword evidence="5" id="KW-1185">Reference proteome</keyword>
<name>A0A0A1WB37_9SPHN</name>
<feature type="signal peptide" evidence="2">
    <location>
        <begin position="1"/>
        <end position="28"/>
    </location>
</feature>
<gene>
    <name evidence="4" type="ORF">SP5_073_00830</name>
</gene>
<dbReference type="GO" id="GO:0042834">
    <property type="term" value="F:peptidoglycan binding"/>
    <property type="evidence" value="ECO:0007669"/>
    <property type="project" value="InterPro"/>
</dbReference>
<evidence type="ECO:0000256" key="1">
    <source>
        <dbReference type="SAM" id="MobiDB-lite"/>
    </source>
</evidence>
<dbReference type="PROSITE" id="PS51724">
    <property type="entry name" value="SPOR"/>
    <property type="match status" value="1"/>
</dbReference>
<evidence type="ECO:0000313" key="5">
    <source>
        <dbReference type="Proteomes" id="UP000032305"/>
    </source>
</evidence>
<keyword evidence="2" id="KW-0732">Signal</keyword>
<accession>A0A0A1WB37</accession>
<dbReference type="Pfam" id="PF05036">
    <property type="entry name" value="SPOR"/>
    <property type="match status" value="1"/>
</dbReference>
<evidence type="ECO:0000313" key="4">
    <source>
        <dbReference type="EMBL" id="GAM02154.1"/>
    </source>
</evidence>
<feature type="domain" description="SPOR" evidence="3">
    <location>
        <begin position="301"/>
        <end position="374"/>
    </location>
</feature>
<feature type="region of interest" description="Disordered" evidence="1">
    <location>
        <begin position="229"/>
        <end position="305"/>
    </location>
</feature>
<dbReference type="InterPro" id="IPR011990">
    <property type="entry name" value="TPR-like_helical_dom_sf"/>
</dbReference>
<feature type="chain" id="PRO_5001993571" description="SPOR domain-containing protein" evidence="2">
    <location>
        <begin position="29"/>
        <end position="374"/>
    </location>
</feature>
<feature type="compositionally biased region" description="Low complexity" evidence="1">
    <location>
        <begin position="285"/>
        <end position="303"/>
    </location>
</feature>
<evidence type="ECO:0000256" key="2">
    <source>
        <dbReference type="SAM" id="SignalP"/>
    </source>
</evidence>
<organism evidence="4 5">
    <name type="scientific">Sphingomonas parapaucimobilis NBRC 15100</name>
    <dbReference type="NCBI Taxonomy" id="1219049"/>
    <lineage>
        <taxon>Bacteria</taxon>
        <taxon>Pseudomonadati</taxon>
        <taxon>Pseudomonadota</taxon>
        <taxon>Alphaproteobacteria</taxon>
        <taxon>Sphingomonadales</taxon>
        <taxon>Sphingomonadaceae</taxon>
        <taxon>Sphingomonas</taxon>
    </lineage>
</organism>
<reference evidence="4 5" key="1">
    <citation type="submission" date="2014-11" db="EMBL/GenBank/DDBJ databases">
        <title>Whole genome shotgun sequence of Sphingomonas parapaucimobilis NBRC 15100.</title>
        <authorList>
            <person name="Katano-Makiyama Y."/>
            <person name="Hosoyama A."/>
            <person name="Hashimoto M."/>
            <person name="Hosoyama Y."/>
            <person name="Noguchi M."/>
            <person name="Numata M."/>
            <person name="Tsuchikane K."/>
            <person name="Hirakata S."/>
            <person name="Uohara A."/>
            <person name="Shimodaira J."/>
            <person name="Ohji S."/>
            <person name="Ichikawa N."/>
            <person name="Kimura A."/>
            <person name="Yamazoe A."/>
            <person name="Fujita N."/>
        </authorList>
    </citation>
    <scope>NUCLEOTIDE SEQUENCE [LARGE SCALE GENOMIC DNA]</scope>
    <source>
        <strain evidence="4 5">NBRC 15100</strain>
    </source>
</reference>
<dbReference type="RefSeq" id="WP_245613503.1">
    <property type="nucleotide sequence ID" value="NZ_BBPI01000073.1"/>
</dbReference>
<dbReference type="InterPro" id="IPR007730">
    <property type="entry name" value="SPOR-like_dom"/>
</dbReference>
<dbReference type="SUPFAM" id="SSF110997">
    <property type="entry name" value="Sporulation related repeat"/>
    <property type="match status" value="1"/>
</dbReference>
<dbReference type="eggNOG" id="COG0790">
    <property type="taxonomic scope" value="Bacteria"/>
</dbReference>
<dbReference type="InterPro" id="IPR050767">
    <property type="entry name" value="Sel1_AlgK"/>
</dbReference>
<dbReference type="EMBL" id="BBPI01000073">
    <property type="protein sequence ID" value="GAM02154.1"/>
    <property type="molecule type" value="Genomic_DNA"/>
</dbReference>
<feature type="compositionally biased region" description="Low complexity" evidence="1">
    <location>
        <begin position="249"/>
        <end position="263"/>
    </location>
</feature>
<proteinExistence type="predicted"/>
<dbReference type="SUPFAM" id="SSF81901">
    <property type="entry name" value="HCP-like"/>
    <property type="match status" value="1"/>
</dbReference>
<protein>
    <recommendedName>
        <fullName evidence="3">SPOR domain-containing protein</fullName>
    </recommendedName>
</protein>
<dbReference type="AlphaFoldDB" id="A0A0A1WB37"/>
<dbReference type="InterPro" id="IPR036680">
    <property type="entry name" value="SPOR-like_sf"/>
</dbReference>
<sequence length="374" mass="39418">MMRRFAIGGMVAPAALLAVFLSTTPALAVPDVKAGVDAWAQGDYRKAVEEWRGPAVAGDADAQFNLAQAYKLGRGVPLDPALAESWFRKAAVQGHVQAADNYGLALFQAGRKTEAAPWLEKSVAHGEPRAQLVLGTMLFNGDGVPRDYPRAYALMTLASQAGLQAASQTLAQMDQYITPPDRQHGVELAQQYRARLTALPAPVASGAKRVTVGSEPTPVKVADTPARTAVQTRPAVQPVPITPSRPATPGYGASYPAPGASASQTPPVREEASDLIDRRKPVAPTPARTTAPRPARPTPARTTSGPWRIQLGAFRDRGNADALWREVRGRLGGAQPYFVTAGGVTRLQAGGYANRGAAQAACRRSGQPCVVVAP</sequence>
<dbReference type="InterPro" id="IPR006597">
    <property type="entry name" value="Sel1-like"/>
</dbReference>
<dbReference type="eggNOG" id="COG3147">
    <property type="taxonomic scope" value="Bacteria"/>
</dbReference>
<dbReference type="Pfam" id="PF08238">
    <property type="entry name" value="Sel1"/>
    <property type="match status" value="2"/>
</dbReference>
<comment type="caution">
    <text evidence="4">The sequence shown here is derived from an EMBL/GenBank/DDBJ whole genome shotgun (WGS) entry which is preliminary data.</text>
</comment>